<sequence>MYVNDTGYPSVTDILNKWIDTSRFTEESRARGESIHAAAAAYLHGLFVPPLKPEWKGYFESFKKWSDIIDEVILTEERLTDTNMGFTGQPDMIVRIKGDAGYSLPDIKTGQSKMDVWIIQSAAYRHLAKAVKGIDTIRGFPVRPKPDGSGVLPVGDYARNYANDFNIFRSALNCQRYFKAAA</sequence>
<evidence type="ECO:0008006" key="3">
    <source>
        <dbReference type="Google" id="ProtNLM"/>
    </source>
</evidence>
<gene>
    <name evidence="1" type="ORF">TM448A01607_0009</name>
    <name evidence="2" type="ORF">TM448B00775_0009</name>
</gene>
<evidence type="ECO:0000313" key="2">
    <source>
        <dbReference type="EMBL" id="QJH96584.1"/>
    </source>
</evidence>
<organism evidence="1">
    <name type="scientific">viral metagenome</name>
    <dbReference type="NCBI Taxonomy" id="1070528"/>
    <lineage>
        <taxon>unclassified sequences</taxon>
        <taxon>metagenomes</taxon>
        <taxon>organismal metagenomes</taxon>
    </lineage>
</organism>
<accession>A0A6H1ZS21</accession>
<name>A0A6H1ZS21_9ZZZZ</name>
<proteinExistence type="predicted"/>
<protein>
    <recommendedName>
        <fullName evidence="3">PD-(D/E)XK endonuclease-like domain-containing protein</fullName>
    </recommendedName>
</protein>
<dbReference type="AlphaFoldDB" id="A0A6H1ZS21"/>
<evidence type="ECO:0000313" key="1">
    <source>
        <dbReference type="EMBL" id="QJA50107.1"/>
    </source>
</evidence>
<reference evidence="1" key="1">
    <citation type="submission" date="2020-03" db="EMBL/GenBank/DDBJ databases">
        <title>The deep terrestrial virosphere.</title>
        <authorList>
            <person name="Holmfeldt K."/>
            <person name="Nilsson E."/>
            <person name="Simone D."/>
            <person name="Lopez-Fernandez M."/>
            <person name="Wu X."/>
            <person name="de Brujin I."/>
            <person name="Lundin D."/>
            <person name="Andersson A."/>
            <person name="Bertilsson S."/>
            <person name="Dopson M."/>
        </authorList>
    </citation>
    <scope>NUCLEOTIDE SEQUENCE</scope>
    <source>
        <strain evidence="1">TM448A01607</strain>
        <strain evidence="2">TM448B00775</strain>
    </source>
</reference>
<dbReference type="EMBL" id="MT144656">
    <property type="protein sequence ID" value="QJH96584.1"/>
    <property type="molecule type" value="Genomic_DNA"/>
</dbReference>
<dbReference type="EMBL" id="MT144174">
    <property type="protein sequence ID" value="QJA50107.1"/>
    <property type="molecule type" value="Genomic_DNA"/>
</dbReference>